<dbReference type="CDD" id="cd02440">
    <property type="entry name" value="AdoMet_MTases"/>
    <property type="match status" value="1"/>
</dbReference>
<proteinExistence type="inferred from homology"/>
<accession>A0A974WGA2</accession>
<evidence type="ECO:0000313" key="8">
    <source>
        <dbReference type="Proteomes" id="UP000662783"/>
    </source>
</evidence>
<organism evidence="7 8">
    <name type="scientific">Fulvivirga lutea</name>
    <dbReference type="NCBI Taxonomy" id="2810512"/>
    <lineage>
        <taxon>Bacteria</taxon>
        <taxon>Pseudomonadati</taxon>
        <taxon>Bacteroidota</taxon>
        <taxon>Cytophagia</taxon>
        <taxon>Cytophagales</taxon>
        <taxon>Fulvivirgaceae</taxon>
        <taxon>Fulvivirga</taxon>
    </lineage>
</organism>
<keyword evidence="2 6" id="KW-0963">Cytoplasm</keyword>
<evidence type="ECO:0000256" key="5">
    <source>
        <dbReference type="ARBA" id="ARBA00022691"/>
    </source>
</evidence>
<feature type="binding site" evidence="6">
    <location>
        <position position="214"/>
    </location>
    <ligand>
        <name>S-adenosyl-L-methionine</name>
        <dbReference type="ChEBI" id="CHEBI:59789"/>
    </ligand>
</feature>
<evidence type="ECO:0000256" key="6">
    <source>
        <dbReference type="HAMAP-Rule" id="MF_00735"/>
    </source>
</evidence>
<evidence type="ECO:0000256" key="2">
    <source>
        <dbReference type="ARBA" id="ARBA00022490"/>
    </source>
</evidence>
<evidence type="ECO:0000256" key="1">
    <source>
        <dbReference type="ARBA" id="ARBA00009741"/>
    </source>
</evidence>
<dbReference type="GO" id="GO:0008276">
    <property type="term" value="F:protein methyltransferase activity"/>
    <property type="evidence" value="ECO:0007669"/>
    <property type="project" value="UniProtKB-UniRule"/>
</dbReference>
<dbReference type="EC" id="2.1.1.-" evidence="6"/>
<sequence length="278" mass="32056">MDKVEYLSVKIECKPEFTEILVAELSVRDYDSMMETEDGLEAYINKEDYKEAEILELQERYSEANITFSIEEVRERNWNEEWEKNYDPIRVENTIMVRATFHQPEPGFKYDLVINPRMSFGTGHHATTYLMLKHQLETDHKGKRVLDAGCGTAILAVMAEKLGATEVLAYDNNSWSTENAPENIELNNCKNVEIQEGTIDTIKKEGEYDLILANINKNVLLDEMDKYYDRLSSGGTIIFSGFYIPDNEDITKRATDLGLKFVKGSDRNDWSSLIFQKN</sequence>
<dbReference type="PANTHER" id="PTHR43648:SF1">
    <property type="entry name" value="ELECTRON TRANSFER FLAVOPROTEIN BETA SUBUNIT LYSINE METHYLTRANSFERASE"/>
    <property type="match status" value="1"/>
</dbReference>
<dbReference type="NCBIfam" id="NF001785">
    <property type="entry name" value="PRK00517.2-2"/>
    <property type="match status" value="1"/>
</dbReference>
<feature type="binding site" evidence="6">
    <location>
        <position position="149"/>
    </location>
    <ligand>
        <name>S-adenosyl-L-methionine</name>
        <dbReference type="ChEBI" id="CHEBI:59789"/>
    </ligand>
</feature>
<keyword evidence="7" id="KW-0689">Ribosomal protein</keyword>
<dbReference type="InterPro" id="IPR029063">
    <property type="entry name" value="SAM-dependent_MTases_sf"/>
</dbReference>
<name>A0A974WGA2_9BACT</name>
<gene>
    <name evidence="6 7" type="primary">prmA</name>
    <name evidence="7" type="ORF">JR347_02455</name>
</gene>
<dbReference type="InterPro" id="IPR004498">
    <property type="entry name" value="Ribosomal_PrmA_MeTrfase"/>
</dbReference>
<protein>
    <recommendedName>
        <fullName evidence="6">Ribosomal protein L11 methyltransferase</fullName>
        <shortName evidence="6">L11 Mtase</shortName>
        <ecNumber evidence="6">2.1.1.-</ecNumber>
    </recommendedName>
</protein>
<dbReference type="EMBL" id="CP070608">
    <property type="protein sequence ID" value="QSE97964.1"/>
    <property type="molecule type" value="Genomic_DNA"/>
</dbReference>
<keyword evidence="3 6" id="KW-0489">Methyltransferase</keyword>
<evidence type="ECO:0000256" key="3">
    <source>
        <dbReference type="ARBA" id="ARBA00022603"/>
    </source>
</evidence>
<keyword evidence="4 6" id="KW-0808">Transferase</keyword>
<dbReference type="Gene3D" id="3.40.50.150">
    <property type="entry name" value="Vaccinia Virus protein VP39"/>
    <property type="match status" value="1"/>
</dbReference>
<evidence type="ECO:0000313" key="7">
    <source>
        <dbReference type="EMBL" id="QSE97964.1"/>
    </source>
</evidence>
<keyword evidence="7" id="KW-0687">Ribonucleoprotein</keyword>
<comment type="function">
    <text evidence="6">Methylates ribosomal protein L11.</text>
</comment>
<dbReference type="HAMAP" id="MF_00735">
    <property type="entry name" value="Methyltr_PrmA"/>
    <property type="match status" value="1"/>
</dbReference>
<dbReference type="AlphaFoldDB" id="A0A974WGA2"/>
<comment type="similarity">
    <text evidence="1 6">Belongs to the methyltransferase superfamily. PrmA family.</text>
</comment>
<feature type="binding site" evidence="6">
    <location>
        <position position="171"/>
    </location>
    <ligand>
        <name>S-adenosyl-L-methionine</name>
        <dbReference type="ChEBI" id="CHEBI:59789"/>
    </ligand>
</feature>
<dbReference type="SUPFAM" id="SSF53335">
    <property type="entry name" value="S-adenosyl-L-methionine-dependent methyltransferases"/>
    <property type="match status" value="1"/>
</dbReference>
<reference evidence="7" key="1">
    <citation type="submission" date="2021-02" db="EMBL/GenBank/DDBJ databases">
        <title>Fulvivirga sp. S481 isolated from sea water.</title>
        <authorList>
            <person name="Bae S.S."/>
            <person name="Baek K."/>
        </authorList>
    </citation>
    <scope>NUCLEOTIDE SEQUENCE</scope>
    <source>
        <strain evidence="7">S481</strain>
    </source>
</reference>
<dbReference type="RefSeq" id="WP_205722472.1">
    <property type="nucleotide sequence ID" value="NZ_CP070608.1"/>
</dbReference>
<dbReference type="Pfam" id="PF06325">
    <property type="entry name" value="PrmA"/>
    <property type="match status" value="1"/>
</dbReference>
<dbReference type="GO" id="GO:0005737">
    <property type="term" value="C:cytoplasm"/>
    <property type="evidence" value="ECO:0007669"/>
    <property type="project" value="UniProtKB-SubCell"/>
</dbReference>
<dbReference type="KEGG" id="fuv:JR347_02455"/>
<dbReference type="Proteomes" id="UP000662783">
    <property type="component" value="Chromosome"/>
</dbReference>
<dbReference type="PIRSF" id="PIRSF000401">
    <property type="entry name" value="RPL11_MTase"/>
    <property type="match status" value="1"/>
</dbReference>
<feature type="binding site" evidence="6">
    <location>
        <position position="128"/>
    </location>
    <ligand>
        <name>S-adenosyl-L-methionine</name>
        <dbReference type="ChEBI" id="CHEBI:59789"/>
    </ligand>
</feature>
<dbReference type="GO" id="GO:0032259">
    <property type="term" value="P:methylation"/>
    <property type="evidence" value="ECO:0007669"/>
    <property type="project" value="UniProtKB-KW"/>
</dbReference>
<dbReference type="GO" id="GO:0005840">
    <property type="term" value="C:ribosome"/>
    <property type="evidence" value="ECO:0007669"/>
    <property type="project" value="UniProtKB-KW"/>
</dbReference>
<keyword evidence="5 6" id="KW-0949">S-adenosyl-L-methionine</keyword>
<dbReference type="InterPro" id="IPR050078">
    <property type="entry name" value="Ribosomal_L11_MeTrfase_PrmA"/>
</dbReference>
<comment type="catalytic activity">
    <reaction evidence="6">
        <text>L-lysyl-[protein] + 3 S-adenosyl-L-methionine = N(6),N(6),N(6)-trimethyl-L-lysyl-[protein] + 3 S-adenosyl-L-homocysteine + 3 H(+)</text>
        <dbReference type="Rhea" id="RHEA:54192"/>
        <dbReference type="Rhea" id="RHEA-COMP:9752"/>
        <dbReference type="Rhea" id="RHEA-COMP:13826"/>
        <dbReference type="ChEBI" id="CHEBI:15378"/>
        <dbReference type="ChEBI" id="CHEBI:29969"/>
        <dbReference type="ChEBI" id="CHEBI:57856"/>
        <dbReference type="ChEBI" id="CHEBI:59789"/>
        <dbReference type="ChEBI" id="CHEBI:61961"/>
    </reaction>
</comment>
<evidence type="ECO:0000256" key="4">
    <source>
        <dbReference type="ARBA" id="ARBA00022679"/>
    </source>
</evidence>
<dbReference type="PANTHER" id="PTHR43648">
    <property type="entry name" value="ELECTRON TRANSFER FLAVOPROTEIN BETA SUBUNIT LYSINE METHYLTRANSFERASE"/>
    <property type="match status" value="1"/>
</dbReference>
<keyword evidence="8" id="KW-1185">Reference proteome</keyword>
<comment type="subcellular location">
    <subcellularLocation>
        <location evidence="6">Cytoplasm</location>
    </subcellularLocation>
</comment>